<accession>A0ABV6QP46</accession>
<evidence type="ECO:0000259" key="6">
    <source>
        <dbReference type="Pfam" id="PF08281"/>
    </source>
</evidence>
<evidence type="ECO:0000256" key="2">
    <source>
        <dbReference type="ARBA" id="ARBA00023015"/>
    </source>
</evidence>
<name>A0ABV6QP46_9ACTN</name>
<evidence type="ECO:0000259" key="5">
    <source>
        <dbReference type="Pfam" id="PF04542"/>
    </source>
</evidence>
<proteinExistence type="inferred from homology"/>
<dbReference type="PANTHER" id="PTHR43133:SF66">
    <property type="entry name" value="ECF RNA POLYMERASE SIGMA FACTOR SIGK"/>
    <property type="match status" value="1"/>
</dbReference>
<dbReference type="SUPFAM" id="SSF88946">
    <property type="entry name" value="Sigma2 domain of RNA polymerase sigma factors"/>
    <property type="match status" value="1"/>
</dbReference>
<dbReference type="InterPro" id="IPR007627">
    <property type="entry name" value="RNA_pol_sigma70_r2"/>
</dbReference>
<comment type="similarity">
    <text evidence="1">Belongs to the sigma-70 factor family. ECF subfamily.</text>
</comment>
<organism evidence="7 8">
    <name type="scientific">Kribbella deserti</name>
    <dbReference type="NCBI Taxonomy" id="1926257"/>
    <lineage>
        <taxon>Bacteria</taxon>
        <taxon>Bacillati</taxon>
        <taxon>Actinomycetota</taxon>
        <taxon>Actinomycetes</taxon>
        <taxon>Propionibacteriales</taxon>
        <taxon>Kribbellaceae</taxon>
        <taxon>Kribbella</taxon>
    </lineage>
</organism>
<dbReference type="CDD" id="cd06171">
    <property type="entry name" value="Sigma70_r4"/>
    <property type="match status" value="1"/>
</dbReference>
<dbReference type="NCBIfam" id="NF007228">
    <property type="entry name" value="PRK09646.1"/>
    <property type="match status" value="1"/>
</dbReference>
<dbReference type="Pfam" id="PF04542">
    <property type="entry name" value="Sigma70_r2"/>
    <property type="match status" value="1"/>
</dbReference>
<evidence type="ECO:0000256" key="3">
    <source>
        <dbReference type="ARBA" id="ARBA00023082"/>
    </source>
</evidence>
<dbReference type="EMBL" id="JBHLTC010000018">
    <property type="protein sequence ID" value="MFC0625372.1"/>
    <property type="molecule type" value="Genomic_DNA"/>
</dbReference>
<dbReference type="InterPro" id="IPR039425">
    <property type="entry name" value="RNA_pol_sigma-70-like"/>
</dbReference>
<evidence type="ECO:0000313" key="8">
    <source>
        <dbReference type="Proteomes" id="UP001589890"/>
    </source>
</evidence>
<dbReference type="Gene3D" id="1.10.1740.10">
    <property type="match status" value="1"/>
</dbReference>
<keyword evidence="3" id="KW-0731">Sigma factor</keyword>
<dbReference type="InterPro" id="IPR013324">
    <property type="entry name" value="RNA_pol_sigma_r3/r4-like"/>
</dbReference>
<evidence type="ECO:0000256" key="4">
    <source>
        <dbReference type="ARBA" id="ARBA00023163"/>
    </source>
</evidence>
<keyword evidence="8" id="KW-1185">Reference proteome</keyword>
<dbReference type="NCBIfam" id="TIGR02937">
    <property type="entry name" value="sigma70-ECF"/>
    <property type="match status" value="1"/>
</dbReference>
<reference evidence="7 8" key="1">
    <citation type="submission" date="2024-09" db="EMBL/GenBank/DDBJ databases">
        <authorList>
            <person name="Sun Q."/>
            <person name="Mori K."/>
        </authorList>
    </citation>
    <scope>NUCLEOTIDE SEQUENCE [LARGE SCALE GENOMIC DNA]</scope>
    <source>
        <strain evidence="7 8">CGMCC 1.15906</strain>
    </source>
</reference>
<dbReference type="InterPro" id="IPR013249">
    <property type="entry name" value="RNA_pol_sigma70_r4_t2"/>
</dbReference>
<comment type="caution">
    <text evidence="7">The sequence shown here is derived from an EMBL/GenBank/DDBJ whole genome shotgun (WGS) entry which is preliminary data.</text>
</comment>
<dbReference type="RefSeq" id="WP_380047718.1">
    <property type="nucleotide sequence ID" value="NZ_JBHLTC010000018.1"/>
</dbReference>
<dbReference type="Proteomes" id="UP001589890">
    <property type="component" value="Unassembled WGS sequence"/>
</dbReference>
<gene>
    <name evidence="7" type="ORF">ACFFGN_14930</name>
</gene>
<dbReference type="SUPFAM" id="SSF88659">
    <property type="entry name" value="Sigma3 and sigma4 domains of RNA polymerase sigma factors"/>
    <property type="match status" value="1"/>
</dbReference>
<feature type="domain" description="RNA polymerase sigma-70 region 2" evidence="5">
    <location>
        <begin position="50"/>
        <end position="117"/>
    </location>
</feature>
<dbReference type="PANTHER" id="PTHR43133">
    <property type="entry name" value="RNA POLYMERASE ECF-TYPE SIGMA FACTO"/>
    <property type="match status" value="1"/>
</dbReference>
<keyword evidence="4" id="KW-0804">Transcription</keyword>
<feature type="domain" description="RNA polymerase sigma factor 70 region 4 type 2" evidence="6">
    <location>
        <begin position="149"/>
        <end position="200"/>
    </location>
</feature>
<evidence type="ECO:0000313" key="7">
    <source>
        <dbReference type="EMBL" id="MFC0625372.1"/>
    </source>
</evidence>
<protein>
    <submittedName>
        <fullName evidence="7">Sigma-70 family RNA polymerase sigma factor</fullName>
    </submittedName>
</protein>
<dbReference type="Gene3D" id="1.10.10.10">
    <property type="entry name" value="Winged helix-like DNA-binding domain superfamily/Winged helix DNA-binding domain"/>
    <property type="match status" value="1"/>
</dbReference>
<sequence length="210" mass="22990">MTWNEGSTVSDESTALPWPLLVTAGSTPADAPAELMARVARGDTAAFASLYDAFAPRVYGLIKRVLRNPAQSEEVTQEVMVEVWRTAARFDAERGSVASWLLTMAHRRAIDRVRSEQSATDRDQAVAAASGSTAYDEVSEAVTTSLEAEQVRHCLGSLTDLQRESVTLAYYGGYSYREVAELLDAKLATIKARMRDGLIRLRDCLGVEAR</sequence>
<dbReference type="Pfam" id="PF08281">
    <property type="entry name" value="Sigma70_r4_2"/>
    <property type="match status" value="1"/>
</dbReference>
<evidence type="ECO:0000256" key="1">
    <source>
        <dbReference type="ARBA" id="ARBA00010641"/>
    </source>
</evidence>
<dbReference type="InterPro" id="IPR036388">
    <property type="entry name" value="WH-like_DNA-bd_sf"/>
</dbReference>
<keyword evidence="2" id="KW-0805">Transcription regulation</keyword>
<dbReference type="InterPro" id="IPR013325">
    <property type="entry name" value="RNA_pol_sigma_r2"/>
</dbReference>
<dbReference type="InterPro" id="IPR014284">
    <property type="entry name" value="RNA_pol_sigma-70_dom"/>
</dbReference>